<accession>A0A816B2J1</accession>
<dbReference type="Proteomes" id="UP000681720">
    <property type="component" value="Unassembled WGS sequence"/>
</dbReference>
<evidence type="ECO:0000313" key="1">
    <source>
        <dbReference type="EMBL" id="CAF1603347.1"/>
    </source>
</evidence>
<name>A0A816B2J1_9BILA</name>
<organism evidence="1 3">
    <name type="scientific">Rotaria magnacalcarata</name>
    <dbReference type="NCBI Taxonomy" id="392030"/>
    <lineage>
        <taxon>Eukaryota</taxon>
        <taxon>Metazoa</taxon>
        <taxon>Spiralia</taxon>
        <taxon>Gnathifera</taxon>
        <taxon>Rotifera</taxon>
        <taxon>Eurotatoria</taxon>
        <taxon>Bdelloidea</taxon>
        <taxon>Philodinida</taxon>
        <taxon>Philodinidae</taxon>
        <taxon>Rotaria</taxon>
    </lineage>
</organism>
<dbReference type="SUPFAM" id="SSF56024">
    <property type="entry name" value="Phospholipase D/nuclease"/>
    <property type="match status" value="1"/>
</dbReference>
<comment type="caution">
    <text evidence="1">The sequence shown here is derived from an EMBL/GenBank/DDBJ whole genome shotgun (WGS) entry which is preliminary data.</text>
</comment>
<proteinExistence type="predicted"/>
<protein>
    <submittedName>
        <fullName evidence="1">Uncharacterized protein</fullName>
    </submittedName>
</protein>
<feature type="non-terminal residue" evidence="1">
    <location>
        <position position="49"/>
    </location>
</feature>
<sequence>MEAVAKAILAAREEILIACWLISPEVKLVRPYDDDDGSMRLVSLLNKRA</sequence>
<reference evidence="1" key="1">
    <citation type="submission" date="2021-02" db="EMBL/GenBank/DDBJ databases">
        <authorList>
            <person name="Nowell W R."/>
        </authorList>
    </citation>
    <scope>NUCLEOTIDE SEQUENCE</scope>
</reference>
<evidence type="ECO:0000313" key="3">
    <source>
        <dbReference type="Proteomes" id="UP000663834"/>
    </source>
</evidence>
<dbReference type="EMBL" id="CAJNOW010011800">
    <property type="protein sequence ID" value="CAF1603347.1"/>
    <property type="molecule type" value="Genomic_DNA"/>
</dbReference>
<dbReference type="EMBL" id="CAJOBJ010201037">
    <property type="protein sequence ID" value="CAF4983189.1"/>
    <property type="molecule type" value="Genomic_DNA"/>
</dbReference>
<evidence type="ECO:0000313" key="2">
    <source>
        <dbReference type="EMBL" id="CAF4983189.1"/>
    </source>
</evidence>
<dbReference type="AlphaFoldDB" id="A0A816B2J1"/>
<dbReference type="Proteomes" id="UP000663834">
    <property type="component" value="Unassembled WGS sequence"/>
</dbReference>
<gene>
    <name evidence="2" type="ORF">GIL414_LOCUS56166</name>
    <name evidence="1" type="ORF">KQP761_LOCUS22543</name>
</gene>